<dbReference type="OrthoDB" id="201321at2759"/>
<evidence type="ECO:0000256" key="2">
    <source>
        <dbReference type="ARBA" id="ARBA00022640"/>
    </source>
</evidence>
<evidence type="ECO:0000256" key="1">
    <source>
        <dbReference type="ARBA" id="ARBA00004474"/>
    </source>
</evidence>
<organism evidence="5 6">
    <name type="scientific">Triparma retinervis</name>
    <dbReference type="NCBI Taxonomy" id="2557542"/>
    <lineage>
        <taxon>Eukaryota</taxon>
        <taxon>Sar</taxon>
        <taxon>Stramenopiles</taxon>
        <taxon>Ochrophyta</taxon>
        <taxon>Bolidophyceae</taxon>
        <taxon>Parmales</taxon>
        <taxon>Triparmaceae</taxon>
        <taxon>Triparma</taxon>
    </lineage>
</organism>
<dbReference type="GO" id="GO:0009536">
    <property type="term" value="C:plastid"/>
    <property type="evidence" value="ECO:0007669"/>
    <property type="project" value="UniProtKB-SubCell"/>
</dbReference>
<dbReference type="PANTHER" id="PTHR31906">
    <property type="entry name" value="PLASTID-LIPID-ASSOCIATED PROTEIN 4, CHLOROPLASTIC-RELATED"/>
    <property type="match status" value="1"/>
</dbReference>
<name>A0A9W7E8Q6_9STRA</name>
<dbReference type="EMBL" id="BRXZ01002758">
    <property type="protein sequence ID" value="GMH69588.1"/>
    <property type="molecule type" value="Genomic_DNA"/>
</dbReference>
<feature type="domain" description="Plastid lipid-associated protein/fibrillin conserved" evidence="4">
    <location>
        <begin position="352"/>
        <end position="519"/>
    </location>
</feature>
<comment type="caution">
    <text evidence="5">The sequence shown here is derived from an EMBL/GenBank/DDBJ whole genome shotgun (WGS) entry which is preliminary data.</text>
</comment>
<reference evidence="5" key="1">
    <citation type="submission" date="2022-07" db="EMBL/GenBank/DDBJ databases">
        <title>Genome analysis of Parmales, a sister group of diatoms, reveals the evolutionary specialization of diatoms from phago-mixotrophs to photoautotrophs.</title>
        <authorList>
            <person name="Ban H."/>
            <person name="Sato S."/>
            <person name="Yoshikawa S."/>
            <person name="Kazumasa Y."/>
            <person name="Nakamura Y."/>
            <person name="Ichinomiya M."/>
            <person name="Saitoh K."/>
            <person name="Sato N."/>
            <person name="Blanc-Mathieu R."/>
            <person name="Endo H."/>
            <person name="Kuwata A."/>
            <person name="Ogata H."/>
        </authorList>
    </citation>
    <scope>NUCLEOTIDE SEQUENCE</scope>
</reference>
<accession>A0A9W7E8Q6</accession>
<feature type="compositionally biased region" description="Basic and acidic residues" evidence="3">
    <location>
        <begin position="112"/>
        <end position="122"/>
    </location>
</feature>
<dbReference type="Proteomes" id="UP001165082">
    <property type="component" value="Unassembled WGS sequence"/>
</dbReference>
<evidence type="ECO:0000313" key="6">
    <source>
        <dbReference type="Proteomes" id="UP001165082"/>
    </source>
</evidence>
<sequence length="522" mass="57861">MSPSLPKWFSDGALCTYHYDDGSGDWEGYLRFDKRGRWVFVCPNEVAKKRGSKKWEEEITPEFFEMLSLRKAPDYEMLARKRKTMDNHNENASTLFAPSSNGRRSPPPSLYSREEGKEGGEGKKKKKKGTPTKAKTAPKSASKPKPAKIPIEGKAKRPSTGPSPGVIRGSPGVKKMKSSKEAPPAPMIFDSAPPAVETFGANSSLAVPSNDPKCYIAINVGNTRTHWSLNNSLKNKQILAWHTPHLHESQQYRDGTLEAKHLVKYLAAQNFKDDCEKLRNMRVYVVSVVEAENRVTSFSWNPIRFFKPPSLPSGSSEERITIPVFDKSSSLRNLIMTYNPDSTSTDAYIQNVLGEVADLENSFDVNTFNPASLAGTWELVFTCNPKDGSYGDVSAQGLKFPTDTKLTTQGIEYVEGGIRIINRIVDRFQSSPSSGVIGDVEVSGEVELDPVRPNRVNVNFDASTVEAFSSSFDLSFLFKGIKFARGLGAMDGSQAWLDTTYIDRRLRVGRGNKGSVFVLMKL</sequence>
<evidence type="ECO:0000313" key="5">
    <source>
        <dbReference type="EMBL" id="GMH69588.1"/>
    </source>
</evidence>
<feature type="compositionally biased region" description="Low complexity" evidence="3">
    <location>
        <begin position="131"/>
        <end position="144"/>
    </location>
</feature>
<keyword evidence="2" id="KW-0934">Plastid</keyword>
<keyword evidence="6" id="KW-1185">Reference proteome</keyword>
<protein>
    <recommendedName>
        <fullName evidence="4">Plastid lipid-associated protein/fibrillin conserved domain-containing protein</fullName>
    </recommendedName>
</protein>
<gene>
    <name evidence="5" type="ORF">TrRE_jg3348</name>
</gene>
<evidence type="ECO:0000259" key="4">
    <source>
        <dbReference type="Pfam" id="PF04755"/>
    </source>
</evidence>
<proteinExistence type="predicted"/>
<comment type="subcellular location">
    <subcellularLocation>
        <location evidence="1">Plastid</location>
    </subcellularLocation>
</comment>
<dbReference type="AlphaFoldDB" id="A0A9W7E8Q6"/>
<feature type="region of interest" description="Disordered" evidence="3">
    <location>
        <begin position="84"/>
        <end position="189"/>
    </location>
</feature>
<evidence type="ECO:0000256" key="3">
    <source>
        <dbReference type="SAM" id="MobiDB-lite"/>
    </source>
</evidence>
<dbReference type="InterPro" id="IPR039633">
    <property type="entry name" value="PAP"/>
</dbReference>
<dbReference type="InterPro" id="IPR006843">
    <property type="entry name" value="PAP/fibrillin_dom"/>
</dbReference>
<dbReference type="Pfam" id="PF04755">
    <property type="entry name" value="PAP_fibrillin"/>
    <property type="match status" value="1"/>
</dbReference>